<dbReference type="AlphaFoldDB" id="A0A7X2P7L7"/>
<dbReference type="InterPro" id="IPR012651">
    <property type="entry name" value="Thia_Transptr_ThiT"/>
</dbReference>
<reference evidence="2 3" key="1">
    <citation type="submission" date="2019-08" db="EMBL/GenBank/DDBJ databases">
        <title>In-depth cultivation of the pig gut microbiome towards novel bacterial diversity and tailored functional studies.</title>
        <authorList>
            <person name="Wylensek D."/>
            <person name="Hitch T.C.A."/>
            <person name="Clavel T."/>
        </authorList>
    </citation>
    <scope>NUCLEOTIDE SEQUENCE [LARGE SCALE GENOMIC DNA]</scope>
    <source>
        <strain evidence="2 3">Oil+RF-744-WCA-WT-13</strain>
    </source>
</reference>
<dbReference type="Gene3D" id="1.10.1760.20">
    <property type="match status" value="1"/>
</dbReference>
<protein>
    <submittedName>
        <fullName evidence="2">Proton-coupled thiamine transporter YuaJ</fullName>
    </submittedName>
</protein>
<keyword evidence="1" id="KW-0472">Membrane</keyword>
<evidence type="ECO:0000313" key="3">
    <source>
        <dbReference type="Proteomes" id="UP000466864"/>
    </source>
</evidence>
<feature type="transmembrane region" description="Helical" evidence="1">
    <location>
        <begin position="149"/>
        <end position="169"/>
    </location>
</feature>
<sequence length="223" mass="23966">MSVFATLGSDGSYQLTQAGYLLIIAIMVGAMLLVCLIRRPDEKGSLGTRKLVFSAMAIALATVASMIKFFHLPMGGSITLFSMLLVSLIGYWYGLGTGLFAGLAYGLLQLVIDPYILSLPQMLVDYVFAFMALGLSGVFCHAKHGLLKGYLLGVVGRYFFAVLSGYIFFGSYGNEYGMSALGYSLAYNAIYIFTECALTVILLLIPAVSKAMARVKSMALGQS</sequence>
<feature type="transmembrane region" description="Helical" evidence="1">
    <location>
        <begin position="189"/>
        <end position="208"/>
    </location>
</feature>
<feature type="transmembrane region" description="Helical" evidence="1">
    <location>
        <begin position="76"/>
        <end position="93"/>
    </location>
</feature>
<keyword evidence="1" id="KW-0812">Transmembrane</keyword>
<accession>A0A7X2P7L7</accession>
<feature type="transmembrane region" description="Helical" evidence="1">
    <location>
        <begin position="123"/>
        <end position="142"/>
    </location>
</feature>
<evidence type="ECO:0000313" key="2">
    <source>
        <dbReference type="EMBL" id="MST81738.1"/>
    </source>
</evidence>
<feature type="transmembrane region" description="Helical" evidence="1">
    <location>
        <begin position="51"/>
        <end position="70"/>
    </location>
</feature>
<name>A0A7X2P7L7_9FIRM</name>
<dbReference type="EMBL" id="VUMV01000003">
    <property type="protein sequence ID" value="MST81738.1"/>
    <property type="molecule type" value="Genomic_DNA"/>
</dbReference>
<evidence type="ECO:0000256" key="1">
    <source>
        <dbReference type="SAM" id="Phobius"/>
    </source>
</evidence>
<dbReference type="GO" id="GO:0015234">
    <property type="term" value="F:thiamine transmembrane transporter activity"/>
    <property type="evidence" value="ECO:0007669"/>
    <property type="project" value="InterPro"/>
</dbReference>
<dbReference type="Proteomes" id="UP000466864">
    <property type="component" value="Unassembled WGS sequence"/>
</dbReference>
<organism evidence="2 3">
    <name type="scientific">Bilifractor porci</name>
    <dbReference type="NCBI Taxonomy" id="2606636"/>
    <lineage>
        <taxon>Bacteria</taxon>
        <taxon>Bacillati</taxon>
        <taxon>Bacillota</taxon>
        <taxon>Clostridia</taxon>
        <taxon>Lachnospirales</taxon>
        <taxon>Lachnospiraceae</taxon>
        <taxon>Bilifractor</taxon>
    </lineage>
</organism>
<keyword evidence="1" id="KW-1133">Transmembrane helix</keyword>
<feature type="transmembrane region" description="Helical" evidence="1">
    <location>
        <begin position="20"/>
        <end position="39"/>
    </location>
</feature>
<keyword evidence="3" id="KW-1185">Reference proteome</keyword>
<proteinExistence type="predicted"/>
<comment type="caution">
    <text evidence="2">The sequence shown here is derived from an EMBL/GenBank/DDBJ whole genome shotgun (WGS) entry which is preliminary data.</text>
</comment>
<dbReference type="RefSeq" id="WP_154457650.1">
    <property type="nucleotide sequence ID" value="NZ_VUMV01000003.1"/>
</dbReference>
<feature type="transmembrane region" description="Helical" evidence="1">
    <location>
        <begin position="100"/>
        <end position="117"/>
    </location>
</feature>
<dbReference type="Pfam" id="PF09515">
    <property type="entry name" value="Thia_YuaJ"/>
    <property type="match status" value="1"/>
</dbReference>
<gene>
    <name evidence="2" type="ORF">FYJ60_05355</name>
</gene>
<dbReference type="GO" id="GO:0005886">
    <property type="term" value="C:plasma membrane"/>
    <property type="evidence" value="ECO:0007669"/>
    <property type="project" value="InterPro"/>
</dbReference>